<dbReference type="EMBL" id="ML978726">
    <property type="protein sequence ID" value="KAF2086037.1"/>
    <property type="molecule type" value="Genomic_DNA"/>
</dbReference>
<evidence type="ECO:0000256" key="4">
    <source>
        <dbReference type="SAM" id="MobiDB-lite"/>
    </source>
</evidence>
<evidence type="ECO:0000313" key="5">
    <source>
        <dbReference type="EMBL" id="KAF2086037.1"/>
    </source>
</evidence>
<keyword evidence="6" id="KW-1185">Reference proteome</keyword>
<feature type="compositionally biased region" description="Low complexity" evidence="4">
    <location>
        <begin position="510"/>
        <end position="523"/>
    </location>
</feature>
<dbReference type="GO" id="GO:0005524">
    <property type="term" value="F:ATP binding"/>
    <property type="evidence" value="ECO:0007669"/>
    <property type="project" value="UniProtKB-KW"/>
</dbReference>
<feature type="region of interest" description="Disordered" evidence="4">
    <location>
        <begin position="503"/>
        <end position="539"/>
    </location>
</feature>
<dbReference type="SUPFAM" id="SSF52540">
    <property type="entry name" value="P-loop containing nucleoside triphosphate hydrolases"/>
    <property type="match status" value="1"/>
</dbReference>
<comment type="caution">
    <text evidence="5">The sequence shown here is derived from an EMBL/GenBank/DDBJ whole genome shotgun (WGS) entry which is preliminary data.</text>
</comment>
<dbReference type="PANTHER" id="PTHR12169">
    <property type="entry name" value="ATPASE N2B"/>
    <property type="match status" value="1"/>
</dbReference>
<keyword evidence="3" id="KW-0067">ATP-binding</keyword>
<evidence type="ECO:0000256" key="2">
    <source>
        <dbReference type="ARBA" id="ARBA00022741"/>
    </source>
</evidence>
<organism evidence="5 6">
    <name type="scientific">Saccharata proteae CBS 121410</name>
    <dbReference type="NCBI Taxonomy" id="1314787"/>
    <lineage>
        <taxon>Eukaryota</taxon>
        <taxon>Fungi</taxon>
        <taxon>Dikarya</taxon>
        <taxon>Ascomycota</taxon>
        <taxon>Pezizomycotina</taxon>
        <taxon>Dothideomycetes</taxon>
        <taxon>Dothideomycetes incertae sedis</taxon>
        <taxon>Botryosphaeriales</taxon>
        <taxon>Saccharataceae</taxon>
        <taxon>Saccharata</taxon>
    </lineage>
</organism>
<dbReference type="OrthoDB" id="548867at2759"/>
<dbReference type="Proteomes" id="UP000799776">
    <property type="component" value="Unassembled WGS sequence"/>
</dbReference>
<evidence type="ECO:0000256" key="1">
    <source>
        <dbReference type="ARBA" id="ARBA00010322"/>
    </source>
</evidence>
<dbReference type="GO" id="GO:0005739">
    <property type="term" value="C:mitochondrion"/>
    <property type="evidence" value="ECO:0007669"/>
    <property type="project" value="TreeGrafter"/>
</dbReference>
<dbReference type="AlphaFoldDB" id="A0A9P4HT40"/>
<dbReference type="InterPro" id="IPR005654">
    <property type="entry name" value="ATPase_AFG1-like"/>
</dbReference>
<gene>
    <name evidence="5" type="ORF">K490DRAFT_45065</name>
</gene>
<feature type="compositionally biased region" description="Low complexity" evidence="4">
    <location>
        <begin position="313"/>
        <end position="323"/>
    </location>
</feature>
<feature type="compositionally biased region" description="Low complexity" evidence="4">
    <location>
        <begin position="561"/>
        <end position="573"/>
    </location>
</feature>
<dbReference type="Pfam" id="PF03969">
    <property type="entry name" value="AFG1_ATPase"/>
    <property type="match status" value="2"/>
</dbReference>
<dbReference type="PANTHER" id="PTHR12169:SF2">
    <property type="entry name" value="AFG1P"/>
    <property type="match status" value="1"/>
</dbReference>
<proteinExistence type="inferred from homology"/>
<protein>
    <recommendedName>
        <fullName evidence="7">AAA+ ATPase domain-containing protein</fullName>
    </recommendedName>
</protein>
<feature type="compositionally biased region" description="Basic and acidic residues" evidence="4">
    <location>
        <begin position="303"/>
        <end position="312"/>
    </location>
</feature>
<dbReference type="GO" id="GO:0016887">
    <property type="term" value="F:ATP hydrolysis activity"/>
    <property type="evidence" value="ECO:0007669"/>
    <property type="project" value="InterPro"/>
</dbReference>
<feature type="region of interest" description="Disordered" evidence="4">
    <location>
        <begin position="303"/>
        <end position="340"/>
    </location>
</feature>
<dbReference type="CDD" id="cd00009">
    <property type="entry name" value="AAA"/>
    <property type="match status" value="1"/>
</dbReference>
<accession>A0A9P4HT40</accession>
<sequence>MTSRAASSTGVTITNPLVLYRALLATKRIAPDPAQHRLALHLQKLYDRLKDYEPTYEYSHRLNQLSRAVGAPGQQISASAPIPEAAGSGLWASLIAQKEKRESVALTRTLTSHEAAMALDSPKGLMLHGEVGTGKSMLVDLFADCLPNRKKRRWHFNTFMLETLAKLEHLRQIRLLRRSSIDLDDDHSLLWLARDMIQTSPILFLDEFQLPDRAASKIMANLLTGFFHLGGVLIATSNRMPEELAKAAGMEFSPPPTRMESLRWKFGASEKVDRSRNMFSGQGDFGPFLEVLKARCEVWEMEGGKDYRRSESEAAAAESSESSYTAGVGELPDSSETPVVHLDGPPPAPTTTPDDIPKMTTLPKNYFVKPSADSPTSAHEQWTHDFRAAELHALSHTPTATSSPIPWEPSTILVYGRLVPVPRQHAGVTAWTFSELCAARLGPADYITLASTFHTLILMDVPTLSLLQKNEARRFITLLDALYEARCKLLITAAAGPDDIFFPETRGEPNVNNNSNAGSQASSTRQPGPNDPAPTDADALHSETFSDIYQDATAPFRPNISSYGSSSAGLSPDSLEDDPPNRLRRRASDSSLYSDERDIGAAARAPDFGQAGAFTGEDERFAFKRARSRLWEMCGGRWWGRVDEEGAGWWRPVGRDVRSWEVSAAERAVRLQDEVDEKRDEVLFRHGASPFRVSQEAPPKIGWTHIWGTMRWGKRAGVWGKGVEGVEERRREKREGGGQDGEKE</sequence>
<comment type="similarity">
    <text evidence="1">Belongs to the AFG1 ATPase family.</text>
</comment>
<evidence type="ECO:0000313" key="6">
    <source>
        <dbReference type="Proteomes" id="UP000799776"/>
    </source>
</evidence>
<feature type="region of interest" description="Disordered" evidence="4">
    <location>
        <begin position="556"/>
        <end position="597"/>
    </location>
</feature>
<evidence type="ECO:0000256" key="3">
    <source>
        <dbReference type="ARBA" id="ARBA00022840"/>
    </source>
</evidence>
<dbReference type="NCBIfam" id="NF040713">
    <property type="entry name" value="ZapE"/>
    <property type="match status" value="1"/>
</dbReference>
<reference evidence="5" key="1">
    <citation type="journal article" date="2020" name="Stud. Mycol.">
        <title>101 Dothideomycetes genomes: a test case for predicting lifestyles and emergence of pathogens.</title>
        <authorList>
            <person name="Haridas S."/>
            <person name="Albert R."/>
            <person name="Binder M."/>
            <person name="Bloem J."/>
            <person name="Labutti K."/>
            <person name="Salamov A."/>
            <person name="Andreopoulos B."/>
            <person name="Baker S."/>
            <person name="Barry K."/>
            <person name="Bills G."/>
            <person name="Bluhm B."/>
            <person name="Cannon C."/>
            <person name="Castanera R."/>
            <person name="Culley D."/>
            <person name="Daum C."/>
            <person name="Ezra D."/>
            <person name="Gonzalez J."/>
            <person name="Henrissat B."/>
            <person name="Kuo A."/>
            <person name="Liang C."/>
            <person name="Lipzen A."/>
            <person name="Lutzoni F."/>
            <person name="Magnuson J."/>
            <person name="Mondo S."/>
            <person name="Nolan M."/>
            <person name="Ohm R."/>
            <person name="Pangilinan J."/>
            <person name="Park H.-J."/>
            <person name="Ramirez L."/>
            <person name="Alfaro M."/>
            <person name="Sun H."/>
            <person name="Tritt A."/>
            <person name="Yoshinaga Y."/>
            <person name="Zwiers L.-H."/>
            <person name="Turgeon B."/>
            <person name="Goodwin S."/>
            <person name="Spatafora J."/>
            <person name="Crous P."/>
            <person name="Grigoriev I."/>
        </authorList>
    </citation>
    <scope>NUCLEOTIDE SEQUENCE</scope>
    <source>
        <strain evidence="5">CBS 121410</strain>
    </source>
</reference>
<name>A0A9P4HT40_9PEZI</name>
<keyword evidence="2" id="KW-0547">Nucleotide-binding</keyword>
<dbReference type="InterPro" id="IPR027417">
    <property type="entry name" value="P-loop_NTPase"/>
</dbReference>
<evidence type="ECO:0008006" key="7">
    <source>
        <dbReference type="Google" id="ProtNLM"/>
    </source>
</evidence>
<dbReference type="Gene3D" id="3.40.50.300">
    <property type="entry name" value="P-loop containing nucleotide triphosphate hydrolases"/>
    <property type="match status" value="1"/>
</dbReference>